<accession>A0A0K2U4D1</accession>
<name>A0A0K2U4D1_LEPSM</name>
<proteinExistence type="predicted"/>
<evidence type="ECO:0000313" key="1">
    <source>
        <dbReference type="EMBL" id="CDW32571.1"/>
    </source>
</evidence>
<reference evidence="1" key="1">
    <citation type="submission" date="2014-05" db="EMBL/GenBank/DDBJ databases">
        <authorList>
            <person name="Chronopoulou M."/>
        </authorList>
    </citation>
    <scope>NUCLEOTIDE SEQUENCE</scope>
    <source>
        <tissue evidence="1">Whole organism</tissue>
    </source>
</reference>
<dbReference type="AlphaFoldDB" id="A0A0K2U4D1"/>
<protein>
    <submittedName>
        <fullName evidence="1">Uncharacterized protein</fullName>
    </submittedName>
</protein>
<organism evidence="1">
    <name type="scientific">Lepeophtheirus salmonis</name>
    <name type="common">Salmon louse</name>
    <name type="synonym">Caligus salmonis</name>
    <dbReference type="NCBI Taxonomy" id="72036"/>
    <lineage>
        <taxon>Eukaryota</taxon>
        <taxon>Metazoa</taxon>
        <taxon>Ecdysozoa</taxon>
        <taxon>Arthropoda</taxon>
        <taxon>Crustacea</taxon>
        <taxon>Multicrustacea</taxon>
        <taxon>Hexanauplia</taxon>
        <taxon>Copepoda</taxon>
        <taxon>Siphonostomatoida</taxon>
        <taxon>Caligidae</taxon>
        <taxon>Lepeophtheirus</taxon>
    </lineage>
</organism>
<feature type="non-terminal residue" evidence="1">
    <location>
        <position position="1"/>
    </location>
</feature>
<sequence length="48" mass="5612">VTCLYKSIIVCSRWSLRCILVVTAATKNITYCDHPRKQSQSQHEEKSW</sequence>
<dbReference type="EMBL" id="HACA01015210">
    <property type="protein sequence ID" value="CDW32571.1"/>
    <property type="molecule type" value="Transcribed_RNA"/>
</dbReference>